<keyword evidence="7" id="KW-0443">Lipid metabolism</keyword>
<sequence length="202" mass="22038">MGDVGKCVLLVNGDVCTEQRILVQLHGFKVPCCAPQVPCYFIFGDSLYDNGNNNNLVTEAKANYPPYGIDFPDGPTGRFSNGRNIADSLPPLWQLPSPEESVLGVNYASGSAGIRDETGQHMILYNRMWQERFGIRLEPSYSGCAPEMMTRYNTNVCVDAINGAVVQFNAKLVAALGELESKLTGAKFIYMNPSLANSTEKG</sequence>
<keyword evidence="3" id="KW-0964">Secreted</keyword>
<dbReference type="Gene3D" id="3.40.50.1110">
    <property type="entry name" value="SGNH hydrolase"/>
    <property type="match status" value="1"/>
</dbReference>
<reference evidence="8" key="1">
    <citation type="journal article" date="2022" name="Int. J. Mol. Sci.">
        <title>Draft Genome of Tanacetum Coccineum: Genomic Comparison of Closely Related Tanacetum-Family Plants.</title>
        <authorList>
            <person name="Yamashiro T."/>
            <person name="Shiraishi A."/>
            <person name="Nakayama K."/>
            <person name="Satake H."/>
        </authorList>
    </citation>
    <scope>NUCLEOTIDE SEQUENCE</scope>
</reference>
<dbReference type="Proteomes" id="UP001151760">
    <property type="component" value="Unassembled WGS sequence"/>
</dbReference>
<dbReference type="InterPro" id="IPR051238">
    <property type="entry name" value="GDSL_esterase/lipase"/>
</dbReference>
<name>A0ABQ5B8G3_9ASTR</name>
<evidence type="ECO:0000256" key="3">
    <source>
        <dbReference type="ARBA" id="ARBA00022525"/>
    </source>
</evidence>
<keyword evidence="9" id="KW-1185">Reference proteome</keyword>
<comment type="caution">
    <text evidence="8">The sequence shown here is derived from an EMBL/GenBank/DDBJ whole genome shotgun (WGS) entry which is preliminary data.</text>
</comment>
<comment type="similarity">
    <text evidence="2">Belongs to the 'GDSL' lipolytic enzyme family.</text>
</comment>
<keyword evidence="6" id="KW-0442">Lipid degradation</keyword>
<evidence type="ECO:0000313" key="9">
    <source>
        <dbReference type="Proteomes" id="UP001151760"/>
    </source>
</evidence>
<evidence type="ECO:0000313" key="8">
    <source>
        <dbReference type="EMBL" id="GJT10093.1"/>
    </source>
</evidence>
<keyword evidence="5" id="KW-0378">Hydrolase</keyword>
<dbReference type="PANTHER" id="PTHR45650">
    <property type="entry name" value="GDSL-LIKE LIPASE/ACYLHYDROLASE-RELATED"/>
    <property type="match status" value="1"/>
</dbReference>
<evidence type="ECO:0000256" key="7">
    <source>
        <dbReference type="ARBA" id="ARBA00023098"/>
    </source>
</evidence>
<organism evidence="8 9">
    <name type="scientific">Tanacetum coccineum</name>
    <dbReference type="NCBI Taxonomy" id="301880"/>
    <lineage>
        <taxon>Eukaryota</taxon>
        <taxon>Viridiplantae</taxon>
        <taxon>Streptophyta</taxon>
        <taxon>Embryophyta</taxon>
        <taxon>Tracheophyta</taxon>
        <taxon>Spermatophyta</taxon>
        <taxon>Magnoliopsida</taxon>
        <taxon>eudicotyledons</taxon>
        <taxon>Gunneridae</taxon>
        <taxon>Pentapetalae</taxon>
        <taxon>asterids</taxon>
        <taxon>campanulids</taxon>
        <taxon>Asterales</taxon>
        <taxon>Asteraceae</taxon>
        <taxon>Asteroideae</taxon>
        <taxon>Anthemideae</taxon>
        <taxon>Anthemidinae</taxon>
        <taxon>Tanacetum</taxon>
    </lineage>
</organism>
<protein>
    <submittedName>
        <fullName evidence="8">GDSL esterase/lipase-like protein</fullName>
    </submittedName>
</protein>
<reference evidence="8" key="2">
    <citation type="submission" date="2022-01" db="EMBL/GenBank/DDBJ databases">
        <authorList>
            <person name="Yamashiro T."/>
            <person name="Shiraishi A."/>
            <person name="Satake H."/>
            <person name="Nakayama K."/>
        </authorList>
    </citation>
    <scope>NUCLEOTIDE SEQUENCE</scope>
</reference>
<evidence type="ECO:0000256" key="2">
    <source>
        <dbReference type="ARBA" id="ARBA00008668"/>
    </source>
</evidence>
<comment type="subcellular location">
    <subcellularLocation>
        <location evidence="1">Secreted</location>
    </subcellularLocation>
</comment>
<proteinExistence type="inferred from homology"/>
<dbReference type="InterPro" id="IPR036514">
    <property type="entry name" value="SGNH_hydro_sf"/>
</dbReference>
<dbReference type="Pfam" id="PF00657">
    <property type="entry name" value="Lipase_GDSL"/>
    <property type="match status" value="1"/>
</dbReference>
<evidence type="ECO:0000256" key="6">
    <source>
        <dbReference type="ARBA" id="ARBA00022963"/>
    </source>
</evidence>
<accession>A0ABQ5B8G3</accession>
<evidence type="ECO:0000256" key="1">
    <source>
        <dbReference type="ARBA" id="ARBA00004613"/>
    </source>
</evidence>
<evidence type="ECO:0000256" key="5">
    <source>
        <dbReference type="ARBA" id="ARBA00022801"/>
    </source>
</evidence>
<dbReference type="EMBL" id="BQNB010012962">
    <property type="protein sequence ID" value="GJT10093.1"/>
    <property type="molecule type" value="Genomic_DNA"/>
</dbReference>
<keyword evidence="4" id="KW-0732">Signal</keyword>
<dbReference type="PANTHER" id="PTHR45650:SF50">
    <property type="entry name" value="TRIACYLGLYCEROL LIPASE"/>
    <property type="match status" value="1"/>
</dbReference>
<evidence type="ECO:0000256" key="4">
    <source>
        <dbReference type="ARBA" id="ARBA00022729"/>
    </source>
</evidence>
<gene>
    <name evidence="8" type="ORF">Tco_0857135</name>
</gene>
<dbReference type="InterPro" id="IPR001087">
    <property type="entry name" value="GDSL"/>
</dbReference>